<evidence type="ECO:0000256" key="2">
    <source>
        <dbReference type="ARBA" id="ARBA00022450"/>
    </source>
</evidence>
<dbReference type="Pfam" id="PF00698">
    <property type="entry name" value="Acyl_transf_1"/>
    <property type="match status" value="1"/>
</dbReference>
<dbReference type="Gene3D" id="3.40.47.10">
    <property type="match status" value="1"/>
</dbReference>
<evidence type="ECO:0000256" key="1">
    <source>
        <dbReference type="ARBA" id="ARBA00005179"/>
    </source>
</evidence>
<dbReference type="InterPro" id="IPR006162">
    <property type="entry name" value="Ppantetheine_attach_site"/>
</dbReference>
<evidence type="ECO:0000259" key="8">
    <source>
        <dbReference type="PROSITE" id="PS52004"/>
    </source>
</evidence>
<dbReference type="PROSITE" id="PS00012">
    <property type="entry name" value="PHOSPHOPANTETHEINE"/>
    <property type="match status" value="2"/>
</dbReference>
<dbReference type="Pfam" id="PF00109">
    <property type="entry name" value="ketoacyl-synt"/>
    <property type="match status" value="1"/>
</dbReference>
<dbReference type="SUPFAM" id="SSF55048">
    <property type="entry name" value="Probable ACP-binding domain of malonyl-CoA ACP transacylase"/>
    <property type="match status" value="1"/>
</dbReference>
<dbReference type="Pfam" id="PF08659">
    <property type="entry name" value="KR"/>
    <property type="match status" value="1"/>
</dbReference>
<dbReference type="InterPro" id="IPR029058">
    <property type="entry name" value="AB_hydrolase_fold"/>
</dbReference>
<dbReference type="InterPro" id="IPR042104">
    <property type="entry name" value="PKS_dehydratase_sf"/>
</dbReference>
<dbReference type="Pfam" id="PF02801">
    <property type="entry name" value="Ketoacyl-synt_C"/>
    <property type="match status" value="1"/>
</dbReference>
<dbReference type="SMART" id="SM00822">
    <property type="entry name" value="PKS_KR"/>
    <property type="match status" value="1"/>
</dbReference>
<dbReference type="PANTHER" id="PTHR43775:SF37">
    <property type="entry name" value="SI:DKEY-61P9.11"/>
    <property type="match status" value="1"/>
</dbReference>
<dbReference type="Gene3D" id="3.10.129.110">
    <property type="entry name" value="Polyketide synthase dehydratase"/>
    <property type="match status" value="1"/>
</dbReference>
<dbReference type="InterPro" id="IPR016039">
    <property type="entry name" value="Thiolase-like"/>
</dbReference>
<dbReference type="InterPro" id="IPR013968">
    <property type="entry name" value="PKS_KR"/>
</dbReference>
<dbReference type="SMART" id="SM00825">
    <property type="entry name" value="PKS_KS"/>
    <property type="match status" value="1"/>
</dbReference>
<dbReference type="InterPro" id="IPR049900">
    <property type="entry name" value="PKS_mFAS_DH"/>
</dbReference>
<proteinExistence type="predicted"/>
<dbReference type="SUPFAM" id="SSF51735">
    <property type="entry name" value="NAD(P)-binding Rossmann-fold domains"/>
    <property type="match status" value="1"/>
</dbReference>
<dbReference type="PROSITE" id="PS52004">
    <property type="entry name" value="KS3_2"/>
    <property type="match status" value="1"/>
</dbReference>
<dbReference type="PANTHER" id="PTHR43775">
    <property type="entry name" value="FATTY ACID SYNTHASE"/>
    <property type="match status" value="1"/>
</dbReference>
<dbReference type="InterPro" id="IPR018201">
    <property type="entry name" value="Ketoacyl_synth_AS"/>
</dbReference>
<feature type="active site" description="Proton donor; for dehydratase activity" evidence="7">
    <location>
        <position position="1082"/>
    </location>
</feature>
<dbReference type="SUPFAM" id="SSF53474">
    <property type="entry name" value="alpha/beta-Hydrolases"/>
    <property type="match status" value="1"/>
</dbReference>
<dbReference type="Pfam" id="PF16197">
    <property type="entry name" value="KAsynt_C_assoc"/>
    <property type="match status" value="1"/>
</dbReference>
<dbReference type="InterPro" id="IPR014031">
    <property type="entry name" value="Ketoacyl_synth_C"/>
</dbReference>
<dbReference type="PROSITE" id="PS00606">
    <property type="entry name" value="KS3_1"/>
    <property type="match status" value="1"/>
</dbReference>
<sequence>MNTDSESSGSLTPGIALVGVAAQIPSGGYSPTDLDYDSFWKFLLGKHTSFETLPESLLQQWKASSGSTSVPERGSFLKNASDFDNIAFGISVRDARVMPYGARRLLEVAFNALLDSGINSRGQSIGCFMSGNNDVEDAGFIDTEGSFAHLPSALANRISYALNLTGPSLYLDTACSSSLTALHLAITSIEKGDCSAALVGAYQSNRRINDWQNYTKSGAVSPGGTSEPFEASAQGFARSEGVIAIVVKRLADALRDNDHIYSVVLGAAMNATGSQMPLNVPNGIAQQECIRTAFERAGRDPLEVDYFEMHATGTAVGDPIELEAVGKIFGASRDLTVGSVKGNIGHMEAAAFLVSLVKASLMIHHHTIPPHPRISRLNPKFDWKRHAFEVPTDAKPLGARSPSGRSLISISSFGIGGSTGHVVVEAPPKDCFDVSETALFGATSPVLFVVGGLSPQAVDIISRRTLEHWAANPEHSLQNAVISARRARQLPWRTFFTLPLSANAAIPPAVLAPATPPPVVFVFSGQGPQHVHMGRQIFGQSSVFRATIEELDEVHCKATGFSLIERAGLFREGSGALPFATTWPVELALPALTMIQIALFDFLISLGLKPDALVGHSAGETALVYASGAGSKAMALEIAIARGKAMALTERLGGMAALGCSKGEAETLLAQVRKDDGAVLEIACFNAPNSITLSGSETLIDEIVQLAKAENVFAQRLRSSFPGHSSLMDACEDEYMSLMHDLFSRFPGPHRPKIPVLSTCLDTPHVEEFTPDYFWANVRNPVHFSRSIAELQHSLSSFGRPIYVEISPHPVLSSAIISHDVQDTFVVCPMRRLAPEKIVPGYELATLGEALAQAVILGVNTLDLTSLYGKPRSHRSFVAYPLTPRNIPRQRVYSRQDAHYSKQGPLSFDSGALSLSHRTHPILAEHVVDGEAILPATGFIELLVESGANFLWDVDFLSIFSLAPEMPLKINLEHPTSISWRLVSDLPSSTKLWSREHARGCMDSVAVDFPKTPLDLASLWTRLPAFDITLFYQSMPAFISFGTSFRRVIRCHGGPTEVLAEIRGLSDDEAADGYVVHPALLDACIHVVLHSGISREYKRGASWLPSQLSSFELYHRRPPSSNWLAHIKLQQWTPDCRLYDISVTDSNGNPFCLLTNLALRKTASSAQRTITRAYDLIQQPLFNELAIPIPPSTFAKANKAEILDLYSVLDSLALETLSTTLKSDVDIGPELDRRRYFEFAQTVVQTRTISSQDSQLAKSIRTQWPIYFEVTERIARVNADVFRSSRAAVDVLFSDDLMTQFYSPRHFNTVCEAARAHFSTMIDTFADCNHRALRVLEVGAGTGLLTRYLTEVLASRDDVIAEYVVSDISLALAKGLANSLSYEHVVPKIYDLGKQPHDQGFAPQSFDIIVGLHVLHAAPTISSTLSALKSLLIPGGSLMVVELNGESWVNAPGSLWYDFIFGSFAEWFGYRDHRTHCTMAPQEWCEALKHTGFVDPCTSVEVGGLEFFFTARTPIDSCSTIAEQSHGLQATTRPIVLPYQLGSEMGLQSQLSRLNPRMKESIFIVAKEGQDGDAALGLMSTLVRECPNWLVKLAIIEDERLLLDPLPLIHRYSPFYDQGENVLFFPTAGIPRVSRVVSSPLRLTERRLEQAGRSDTNYTRIRVIERCVTDTQFEAFVGVVLAAPEHMFLSGTLVTGISKPSRFDTIEVHPGLISIARDGESASTLRAAHAVTALLVAVVVGPARCSFIEDAHLSIRALVVLQDEDLRLNLIKLLGNLQPRVDISFVLGDLTRSERVDVVVTDATTLAGNPQLQRRMHRTGKMLVWDTWLAQHLSEDPWMIRYHLEAGIRLCASALEKDPLGALPSLPDPVDEGLPSVDSYDDPLFNPHKTYMIIGGIGGLGIHLAVWMYQKGARKILLTSRRGRQSVADYDDGLISKKLEYLERQGDLALSLAACDATSIEATAALIQSIDGPIGGCFLTSLLLSDNLFLKQSKESFDSVLFAKVAALDALSANIDVNSLDFLVGFSSVLGLLGNAGQANYASACTLMNGALKKYTNAFSLIVPGILDAGYLARRDAEAAEYLRAWAISAEDLCDCIEDGLLKIRDGVPVHQYIPDLDWNTINVHLPLPKSYHYLLKREDPSARILSSADSSTMDDVLDVVLNLLDISKDDFDPEMAFTAYGMDSIAAAKVSNALRPYVRVSAMQLLGGYTWLQIVQQLERQSQSFDETVPLQLLLDALTIPQEEFSPDIPFSSFGLDSLAAAKLARALQPYVSVTQMQLLGEMTWSALRASFKSESEHSDSEATITEDIEEEPLVELCGGEGVPLILTHGGFGSFSQFLPLERRFTTPLWAFQLIPSSAPATLTGLIEQYYSAIKRKRPHGPYRLGMFCSSDIIGLGIAKKLEDDGERVVQLAFIDHFPLLWTSPSYPLDEVTIEPSTGAATISDEVFRQGIREVVDLLRRDPRSQLEWFGDDLDTLMDGKSDNVVSDVAKEAMKKYRILAPMYFGHVARFGQPEPTDETVPKQSINERAAASMVPLLQSVKAPLSLYIAREGYITTLPEEERQEWADFGVGRTGCTVDVFVTEAGHYGLFEDEELLQKLEHGWSP</sequence>
<dbReference type="PROSITE" id="PS52019">
    <property type="entry name" value="PKS_MFAS_DH"/>
    <property type="match status" value="1"/>
</dbReference>
<accession>A0ABR3IRC8</accession>
<dbReference type="InterPro" id="IPR009081">
    <property type="entry name" value="PP-bd_ACP"/>
</dbReference>
<keyword evidence="2" id="KW-0596">Phosphopantetheine</keyword>
<dbReference type="InterPro" id="IPR020841">
    <property type="entry name" value="PKS_Beta-ketoAc_synthase_dom"/>
</dbReference>
<dbReference type="InterPro" id="IPR049551">
    <property type="entry name" value="PKS_DH_C"/>
</dbReference>
<evidence type="ECO:0000313" key="10">
    <source>
        <dbReference type="EMBL" id="KAL0945865.1"/>
    </source>
</evidence>
<dbReference type="SMART" id="SM00827">
    <property type="entry name" value="PKS_AT"/>
    <property type="match status" value="1"/>
</dbReference>
<dbReference type="Gene3D" id="3.40.50.720">
    <property type="entry name" value="NAD(P)-binding Rossmann-like Domain"/>
    <property type="match status" value="1"/>
</dbReference>
<feature type="domain" description="Ketosynthase family 3 (KS3)" evidence="8">
    <location>
        <begin position="12"/>
        <end position="426"/>
    </location>
</feature>
<evidence type="ECO:0000256" key="4">
    <source>
        <dbReference type="ARBA" id="ARBA00022679"/>
    </source>
</evidence>
<dbReference type="InterPro" id="IPR001227">
    <property type="entry name" value="Ac_transferase_dom_sf"/>
</dbReference>
<dbReference type="InterPro" id="IPR050091">
    <property type="entry name" value="PKS_NRPS_Biosynth_Enz"/>
</dbReference>
<dbReference type="Gene3D" id="3.40.366.10">
    <property type="entry name" value="Malonyl-Coenzyme A Acyl Carrier Protein, domain 2"/>
    <property type="match status" value="1"/>
</dbReference>
<feature type="region of interest" description="C-terminal hotdog fold" evidence="7">
    <location>
        <begin position="1021"/>
        <end position="1168"/>
    </location>
</feature>
<gene>
    <name evidence="10" type="ORF">HGRIS_012149</name>
</gene>
<dbReference type="InterPro" id="IPR014043">
    <property type="entry name" value="Acyl_transferase_dom"/>
</dbReference>
<name>A0ABR3IRC8_9AGAR</name>
<dbReference type="EMBL" id="JASNQZ010000015">
    <property type="protein sequence ID" value="KAL0945865.1"/>
    <property type="molecule type" value="Genomic_DNA"/>
</dbReference>
<evidence type="ECO:0000313" key="11">
    <source>
        <dbReference type="Proteomes" id="UP001556367"/>
    </source>
</evidence>
<dbReference type="InterPro" id="IPR049552">
    <property type="entry name" value="PKS_DH_N"/>
</dbReference>
<dbReference type="CDD" id="cd02440">
    <property type="entry name" value="AdoMet_MTases"/>
    <property type="match status" value="1"/>
</dbReference>
<comment type="caution">
    <text evidence="10">The sequence shown here is derived from an EMBL/GenBank/DDBJ whole genome shotgun (WGS) entry which is preliminary data.</text>
</comment>
<organism evidence="10 11">
    <name type="scientific">Hohenbuehelia grisea</name>
    <dbReference type="NCBI Taxonomy" id="104357"/>
    <lineage>
        <taxon>Eukaryota</taxon>
        <taxon>Fungi</taxon>
        <taxon>Dikarya</taxon>
        <taxon>Basidiomycota</taxon>
        <taxon>Agaricomycotina</taxon>
        <taxon>Agaricomycetes</taxon>
        <taxon>Agaricomycetidae</taxon>
        <taxon>Agaricales</taxon>
        <taxon>Pleurotineae</taxon>
        <taxon>Pleurotaceae</taxon>
        <taxon>Hohenbuehelia</taxon>
    </lineage>
</organism>
<dbReference type="SUPFAM" id="SSF52151">
    <property type="entry name" value="FabD/lysophospholipase-like"/>
    <property type="match status" value="1"/>
</dbReference>
<dbReference type="InterPro" id="IPR016035">
    <property type="entry name" value="Acyl_Trfase/lysoPLipase"/>
</dbReference>
<dbReference type="InterPro" id="IPR029063">
    <property type="entry name" value="SAM-dependent_MTases_sf"/>
</dbReference>
<evidence type="ECO:0000256" key="5">
    <source>
        <dbReference type="ARBA" id="ARBA00023026"/>
    </source>
</evidence>
<dbReference type="Pfam" id="PF13489">
    <property type="entry name" value="Methyltransf_23"/>
    <property type="match status" value="1"/>
</dbReference>
<dbReference type="CDD" id="cd00833">
    <property type="entry name" value="PKS"/>
    <property type="match status" value="1"/>
</dbReference>
<dbReference type="Pfam" id="PF21089">
    <property type="entry name" value="PKS_DH_N"/>
    <property type="match status" value="1"/>
</dbReference>
<feature type="active site" description="Proton acceptor; for dehydratase activity" evidence="7">
    <location>
        <position position="926"/>
    </location>
</feature>
<dbReference type="Gene3D" id="3.40.50.150">
    <property type="entry name" value="Vaccinia Virus protein VP39"/>
    <property type="match status" value="1"/>
</dbReference>
<evidence type="ECO:0000259" key="9">
    <source>
        <dbReference type="PROSITE" id="PS52019"/>
    </source>
</evidence>
<dbReference type="InterPro" id="IPR020806">
    <property type="entry name" value="PKS_PP-bd"/>
</dbReference>
<dbReference type="Pfam" id="PF00550">
    <property type="entry name" value="PP-binding"/>
    <property type="match status" value="2"/>
</dbReference>
<evidence type="ECO:0000256" key="3">
    <source>
        <dbReference type="ARBA" id="ARBA00022553"/>
    </source>
</evidence>
<dbReference type="InterPro" id="IPR016036">
    <property type="entry name" value="Malonyl_transacylase_ACP-bd"/>
</dbReference>
<protein>
    <recommendedName>
        <fullName evidence="12">Polyketide synthase</fullName>
    </recommendedName>
</protein>
<dbReference type="Gene3D" id="1.10.1200.10">
    <property type="entry name" value="ACP-like"/>
    <property type="match status" value="1"/>
</dbReference>
<dbReference type="InterPro" id="IPR014030">
    <property type="entry name" value="Ketoacyl_synth_N"/>
</dbReference>
<dbReference type="SMART" id="SM00823">
    <property type="entry name" value="PKS_PP"/>
    <property type="match status" value="1"/>
</dbReference>
<feature type="region of interest" description="N-terminal hotdog fold" evidence="7">
    <location>
        <begin position="890"/>
        <end position="1009"/>
    </location>
</feature>
<dbReference type="SUPFAM" id="SSF53335">
    <property type="entry name" value="S-adenosyl-L-methionine-dependent methyltransferases"/>
    <property type="match status" value="1"/>
</dbReference>
<comment type="pathway">
    <text evidence="1">Secondary metabolite biosynthesis.</text>
</comment>
<evidence type="ECO:0000256" key="7">
    <source>
        <dbReference type="PROSITE-ProRule" id="PRU01363"/>
    </source>
</evidence>
<dbReference type="Gene3D" id="3.40.50.1820">
    <property type="entry name" value="alpha/beta hydrolase"/>
    <property type="match status" value="1"/>
</dbReference>
<keyword evidence="6" id="KW-0511">Multifunctional enzyme</keyword>
<dbReference type="InterPro" id="IPR036736">
    <property type="entry name" value="ACP-like_sf"/>
</dbReference>
<dbReference type="InterPro" id="IPR032821">
    <property type="entry name" value="PKS_assoc"/>
</dbReference>
<keyword evidence="4" id="KW-0808">Transferase</keyword>
<keyword evidence="5" id="KW-0843">Virulence</keyword>
<dbReference type="Pfam" id="PF14765">
    <property type="entry name" value="PS-DH"/>
    <property type="match status" value="1"/>
</dbReference>
<dbReference type="InterPro" id="IPR057326">
    <property type="entry name" value="KR_dom"/>
</dbReference>
<dbReference type="SUPFAM" id="SSF47336">
    <property type="entry name" value="ACP-like"/>
    <property type="match status" value="1"/>
</dbReference>
<reference evidence="11" key="1">
    <citation type="submission" date="2024-06" db="EMBL/GenBank/DDBJ databases">
        <title>Multi-omics analyses provide insights into the biosynthesis of the anticancer antibiotic pleurotin in Hohenbuehelia grisea.</title>
        <authorList>
            <person name="Weaver J.A."/>
            <person name="Alberti F."/>
        </authorList>
    </citation>
    <scope>NUCLEOTIDE SEQUENCE [LARGE SCALE GENOMIC DNA]</scope>
    <source>
        <strain evidence="11">T-177</strain>
    </source>
</reference>
<dbReference type="Proteomes" id="UP001556367">
    <property type="component" value="Unassembled WGS sequence"/>
</dbReference>
<keyword evidence="3" id="KW-0597">Phosphoprotein</keyword>
<keyword evidence="11" id="KW-1185">Reference proteome</keyword>
<evidence type="ECO:0000256" key="6">
    <source>
        <dbReference type="ARBA" id="ARBA00023268"/>
    </source>
</evidence>
<evidence type="ECO:0008006" key="12">
    <source>
        <dbReference type="Google" id="ProtNLM"/>
    </source>
</evidence>
<dbReference type="SUPFAM" id="SSF53901">
    <property type="entry name" value="Thiolase-like"/>
    <property type="match status" value="1"/>
</dbReference>
<dbReference type="InterPro" id="IPR036291">
    <property type="entry name" value="NAD(P)-bd_dom_sf"/>
</dbReference>
<feature type="domain" description="PKS/mFAS DH" evidence="9">
    <location>
        <begin position="890"/>
        <end position="1168"/>
    </location>
</feature>